<reference evidence="13 14" key="1">
    <citation type="submission" date="2018-09" db="EMBL/GenBank/DDBJ databases">
        <authorList>
            <person name="Wang F."/>
        </authorList>
    </citation>
    <scope>NUCLEOTIDE SEQUENCE [LARGE SCALE GENOMIC DNA]</scope>
    <source>
        <strain evidence="13 14">PLHSC7-2</strain>
    </source>
</reference>
<dbReference type="OrthoDB" id="9775513at2"/>
<keyword evidence="10" id="KW-0175">Coiled coil</keyword>
<keyword evidence="7 9" id="KW-1133">Transmembrane helix</keyword>
<evidence type="ECO:0000256" key="9">
    <source>
        <dbReference type="RuleBase" id="RU365093"/>
    </source>
</evidence>
<keyword evidence="6 9" id="KW-0812">Transmembrane</keyword>
<keyword evidence="14" id="KW-1185">Reference proteome</keyword>
<feature type="domain" description="AprE-like beta-barrel" evidence="12">
    <location>
        <begin position="350"/>
        <end position="439"/>
    </location>
</feature>
<comment type="similarity">
    <text evidence="2 9">Belongs to the membrane fusion protein (MFP) (TC 8.A.1) family.</text>
</comment>
<evidence type="ECO:0000256" key="6">
    <source>
        <dbReference type="ARBA" id="ARBA00022692"/>
    </source>
</evidence>
<evidence type="ECO:0000256" key="3">
    <source>
        <dbReference type="ARBA" id="ARBA00022448"/>
    </source>
</evidence>
<organism evidence="13 14">
    <name type="scientific">Motilimonas pumila</name>
    <dbReference type="NCBI Taxonomy" id="2303987"/>
    <lineage>
        <taxon>Bacteria</taxon>
        <taxon>Pseudomonadati</taxon>
        <taxon>Pseudomonadota</taxon>
        <taxon>Gammaproteobacteria</taxon>
        <taxon>Alteromonadales</taxon>
        <taxon>Alteromonadales genera incertae sedis</taxon>
        <taxon>Motilimonas</taxon>
    </lineage>
</organism>
<evidence type="ECO:0000313" key="14">
    <source>
        <dbReference type="Proteomes" id="UP000283255"/>
    </source>
</evidence>
<gene>
    <name evidence="13" type="ORF">D1Z90_14745</name>
</gene>
<dbReference type="NCBIfam" id="TIGR01843">
    <property type="entry name" value="type_I_hlyD"/>
    <property type="match status" value="1"/>
</dbReference>
<dbReference type="InterPro" id="IPR050739">
    <property type="entry name" value="MFP"/>
</dbReference>
<evidence type="ECO:0000256" key="7">
    <source>
        <dbReference type="ARBA" id="ARBA00022989"/>
    </source>
</evidence>
<dbReference type="PANTHER" id="PTHR30386:SF26">
    <property type="entry name" value="TRANSPORT PROTEIN COMB"/>
    <property type="match status" value="1"/>
</dbReference>
<feature type="coiled-coil region" evidence="10">
    <location>
        <begin position="238"/>
        <end position="308"/>
    </location>
</feature>
<proteinExistence type="inferred from homology"/>
<keyword evidence="4 9" id="KW-1003">Cell membrane</keyword>
<dbReference type="PRINTS" id="PR01490">
    <property type="entry name" value="RTXTOXIND"/>
</dbReference>
<evidence type="ECO:0000259" key="12">
    <source>
        <dbReference type="Pfam" id="PF26002"/>
    </source>
</evidence>
<evidence type="ECO:0000256" key="1">
    <source>
        <dbReference type="ARBA" id="ARBA00004377"/>
    </source>
</evidence>
<dbReference type="GO" id="GO:0015031">
    <property type="term" value="P:protein transport"/>
    <property type="evidence" value="ECO:0007669"/>
    <property type="project" value="InterPro"/>
</dbReference>
<accession>A0A418YC26</accession>
<name>A0A418YC26_9GAMM</name>
<dbReference type="EMBL" id="QZCH01000021">
    <property type="protein sequence ID" value="RJG42043.1"/>
    <property type="molecule type" value="Genomic_DNA"/>
</dbReference>
<feature type="domain" description="AprE-like long alpha-helical hairpin" evidence="11">
    <location>
        <begin position="106"/>
        <end position="307"/>
    </location>
</feature>
<dbReference type="InterPro" id="IPR058982">
    <property type="entry name" value="Beta-barrel_AprE"/>
</dbReference>
<comment type="subcellular location">
    <subcellularLocation>
        <location evidence="1 9">Cell inner membrane</location>
        <topology evidence="1 9">Single-pass membrane protein</topology>
    </subcellularLocation>
</comment>
<sequence>MAKMQKPPRQELDFVDETSAAALLNTAVRARLLLWFMLLFVIVGLVWAYFAELDEVTVGSGKVIPSSQVQIVQNLEGGILKEIFVAEGDVVDVGQALMRIDDTKFRSDFREQEQQVLSLTSDIVRLRAEIASVQIQKDDALPWQAQVVIQPQTLPYAEVFLTSYPEQIQAETIRYEQSIASLNNQLLITAQQIAQKAQELVETESKVMHLKQSYNLVKKELSLTRPLAREGVVSEVELIKLQRQVNEQASELASAKLALPKIESARNEAISKRREMALEFKRQAIEDLDEAEAKMAALNEVQVGLRDRVVRTSVTSPVKGKVKTININTLGGVIQPGMDLIEIVPIEDNLLVEARISPKDIAFLRPGLDAVVKLSAYDFTVYGGLNGTLEHISADTIVDEEGNSFYLIRVRTHDNEIGQGKQTLSIIPGMLASVDVMTGKKSVLDYLLKPILRAKQSALRER</sequence>
<dbReference type="SUPFAM" id="SSF111369">
    <property type="entry name" value="HlyD-like secretion proteins"/>
    <property type="match status" value="1"/>
</dbReference>
<keyword evidence="5 9" id="KW-0997">Cell inner membrane</keyword>
<keyword evidence="8 9" id="KW-0472">Membrane</keyword>
<dbReference type="Pfam" id="PF25994">
    <property type="entry name" value="HH_AprE"/>
    <property type="match status" value="1"/>
</dbReference>
<feature type="transmembrane region" description="Helical" evidence="9">
    <location>
        <begin position="32"/>
        <end position="50"/>
    </location>
</feature>
<dbReference type="Gene3D" id="2.40.30.170">
    <property type="match status" value="1"/>
</dbReference>
<keyword evidence="3 9" id="KW-0813">Transport</keyword>
<evidence type="ECO:0000256" key="4">
    <source>
        <dbReference type="ARBA" id="ARBA00022475"/>
    </source>
</evidence>
<dbReference type="Proteomes" id="UP000283255">
    <property type="component" value="Unassembled WGS sequence"/>
</dbReference>
<dbReference type="AlphaFoldDB" id="A0A418YC26"/>
<dbReference type="RefSeq" id="WP_119911551.1">
    <property type="nucleotide sequence ID" value="NZ_QZCH01000021.1"/>
</dbReference>
<dbReference type="InterPro" id="IPR058781">
    <property type="entry name" value="HH_AprE-like"/>
</dbReference>
<protein>
    <recommendedName>
        <fullName evidence="9">Membrane fusion protein (MFP) family protein</fullName>
    </recommendedName>
</protein>
<dbReference type="PANTHER" id="PTHR30386">
    <property type="entry name" value="MEMBRANE FUSION SUBUNIT OF EMRAB-TOLC MULTIDRUG EFFLUX PUMP"/>
    <property type="match status" value="1"/>
</dbReference>
<evidence type="ECO:0000256" key="10">
    <source>
        <dbReference type="SAM" id="Coils"/>
    </source>
</evidence>
<dbReference type="InterPro" id="IPR010129">
    <property type="entry name" value="T1SS_HlyD"/>
</dbReference>
<dbReference type="Pfam" id="PF26002">
    <property type="entry name" value="Beta-barrel_AprE"/>
    <property type="match status" value="1"/>
</dbReference>
<evidence type="ECO:0000259" key="11">
    <source>
        <dbReference type="Pfam" id="PF25994"/>
    </source>
</evidence>
<reference evidence="13 14" key="2">
    <citation type="submission" date="2019-01" db="EMBL/GenBank/DDBJ databases">
        <title>Motilimonas pumilus sp. nov., isolated from the gut of sea cucumber (Apostichopus japonicus).</title>
        <authorList>
            <person name="Wang F.-Q."/>
            <person name="Ren L.-H."/>
            <person name="Lin Y.-W."/>
            <person name="Sun G.-H."/>
            <person name="Du Z.-J."/>
            <person name="Zhao J.-X."/>
            <person name="Liu X.-J."/>
            <person name="Liu L.-J."/>
        </authorList>
    </citation>
    <scope>NUCLEOTIDE SEQUENCE [LARGE SCALE GENOMIC DNA]</scope>
    <source>
        <strain evidence="13 14">PLHSC7-2</strain>
    </source>
</reference>
<evidence type="ECO:0000256" key="2">
    <source>
        <dbReference type="ARBA" id="ARBA00009477"/>
    </source>
</evidence>
<dbReference type="GO" id="GO:0005886">
    <property type="term" value="C:plasma membrane"/>
    <property type="evidence" value="ECO:0007669"/>
    <property type="project" value="UniProtKB-SubCell"/>
</dbReference>
<evidence type="ECO:0000256" key="8">
    <source>
        <dbReference type="ARBA" id="ARBA00023136"/>
    </source>
</evidence>
<evidence type="ECO:0000313" key="13">
    <source>
        <dbReference type="EMBL" id="RJG42043.1"/>
    </source>
</evidence>
<comment type="caution">
    <text evidence="13">The sequence shown here is derived from an EMBL/GenBank/DDBJ whole genome shotgun (WGS) entry which is preliminary data.</text>
</comment>
<evidence type="ECO:0000256" key="5">
    <source>
        <dbReference type="ARBA" id="ARBA00022519"/>
    </source>
</evidence>